<dbReference type="Pfam" id="PF01230">
    <property type="entry name" value="HIT"/>
    <property type="match status" value="1"/>
</dbReference>
<dbReference type="InterPro" id="IPR051884">
    <property type="entry name" value="Bis(5'-adenosyl)-TPase_reg"/>
</dbReference>
<evidence type="ECO:0000256" key="2">
    <source>
        <dbReference type="ARBA" id="ARBA00022801"/>
    </source>
</evidence>
<evidence type="ECO:0000313" key="10">
    <source>
        <dbReference type="EMBL" id="TKA56322.1"/>
    </source>
</evidence>
<evidence type="ECO:0000259" key="9">
    <source>
        <dbReference type="PROSITE" id="PS51084"/>
    </source>
</evidence>
<evidence type="ECO:0000256" key="3">
    <source>
        <dbReference type="PIRSR" id="PIRSR639383-1"/>
    </source>
</evidence>
<keyword evidence="2 7" id="KW-0378">Hydrolase</keyword>
<feature type="domain" description="HIT" evidence="9">
    <location>
        <begin position="7"/>
        <end position="116"/>
    </location>
</feature>
<dbReference type="Proteomes" id="UP000308768">
    <property type="component" value="Unassembled WGS sequence"/>
</dbReference>
<evidence type="ECO:0000256" key="5">
    <source>
        <dbReference type="PIRSR" id="PIRSR639383-3"/>
    </source>
</evidence>
<dbReference type="OrthoDB" id="680339at2759"/>
<evidence type="ECO:0000256" key="7">
    <source>
        <dbReference type="RuleBase" id="RU366076"/>
    </source>
</evidence>
<comment type="catalytic activity">
    <reaction evidence="7">
        <text>P(1),P(3)-bis(5'-adenosyl) triphosphate + H2O = AMP + ADP + 2 H(+)</text>
        <dbReference type="Rhea" id="RHEA:13893"/>
        <dbReference type="ChEBI" id="CHEBI:15377"/>
        <dbReference type="ChEBI" id="CHEBI:15378"/>
        <dbReference type="ChEBI" id="CHEBI:58529"/>
        <dbReference type="ChEBI" id="CHEBI:456215"/>
        <dbReference type="ChEBI" id="CHEBI:456216"/>
        <dbReference type="EC" id="3.6.1.29"/>
    </reaction>
</comment>
<feature type="region of interest" description="Disordered" evidence="8">
    <location>
        <begin position="146"/>
        <end position="188"/>
    </location>
</feature>
<feature type="binding site" evidence="4">
    <location>
        <position position="34"/>
    </location>
    <ligand>
        <name>substrate</name>
    </ligand>
</feature>
<dbReference type="CDD" id="cd01275">
    <property type="entry name" value="FHIT"/>
    <property type="match status" value="1"/>
</dbReference>
<dbReference type="InterPro" id="IPR011146">
    <property type="entry name" value="HIT-like"/>
</dbReference>
<keyword evidence="11" id="KW-1185">Reference proteome</keyword>
<keyword evidence="1 7" id="KW-0547">Nucleotide-binding</keyword>
<dbReference type="GO" id="GO:0047710">
    <property type="term" value="F:bis(5'-adenosyl)-triphosphatase activity"/>
    <property type="evidence" value="ECO:0007669"/>
    <property type="project" value="UniProtKB-UniRule"/>
</dbReference>
<evidence type="ECO:0000256" key="6">
    <source>
        <dbReference type="PROSITE-ProRule" id="PRU00464"/>
    </source>
</evidence>
<dbReference type="GO" id="GO:0000166">
    <property type="term" value="F:nucleotide binding"/>
    <property type="evidence" value="ECO:0007669"/>
    <property type="project" value="UniProtKB-KW"/>
</dbReference>
<name>A0A4U0W2P3_9PEZI</name>
<evidence type="ECO:0000256" key="1">
    <source>
        <dbReference type="ARBA" id="ARBA00022741"/>
    </source>
</evidence>
<dbReference type="EMBL" id="NAJN01002184">
    <property type="protein sequence ID" value="TKA56322.1"/>
    <property type="molecule type" value="Genomic_DNA"/>
</dbReference>
<reference evidence="10 11" key="1">
    <citation type="submission" date="2017-03" db="EMBL/GenBank/DDBJ databases">
        <title>Genomes of endolithic fungi from Antarctica.</title>
        <authorList>
            <person name="Coleine C."/>
            <person name="Masonjones S."/>
            <person name="Stajich J.E."/>
        </authorList>
    </citation>
    <scope>NUCLEOTIDE SEQUENCE [LARGE SCALE GENOMIC DNA]</scope>
    <source>
        <strain evidence="10 11">CCFEE 5187</strain>
    </source>
</reference>
<dbReference type="InterPro" id="IPR039383">
    <property type="entry name" value="FHIT"/>
</dbReference>
<dbReference type="SUPFAM" id="SSF54197">
    <property type="entry name" value="HIT-like"/>
    <property type="match status" value="1"/>
</dbReference>
<dbReference type="PANTHER" id="PTHR46243:SF1">
    <property type="entry name" value="BIS(5'-ADENOSYL)-TRIPHOSPHATASE"/>
    <property type="match status" value="1"/>
</dbReference>
<feature type="active site" description="Tele-AMP-histidine intermediate" evidence="3">
    <location>
        <position position="103"/>
    </location>
</feature>
<feature type="binding site" evidence="4">
    <location>
        <position position="90"/>
    </location>
    <ligand>
        <name>substrate</name>
    </ligand>
</feature>
<comment type="caution">
    <text evidence="10">The sequence shown here is derived from an EMBL/GenBank/DDBJ whole genome shotgun (WGS) entry which is preliminary data.</text>
</comment>
<sequence>MSNQHMMPPPIAKAIHFGPFLVFHTTPFSFALVNLKPLLPGHVLICPHRSTPRLSQLTAAEIADLFQTVQLVSRTLTRVYGASALNIAVQDGADAGQSVAHVHAHIIPRRAGDEGGGDRVYDMIEGEQGDVGRAQRELEEYRARARPRFPKLDEGSRRARSESEMRKEAEWLKGEMEKDARERRGGNV</sequence>
<proteinExistence type="predicted"/>
<evidence type="ECO:0000256" key="4">
    <source>
        <dbReference type="PIRSR" id="PIRSR639383-2"/>
    </source>
</evidence>
<evidence type="ECO:0000313" key="11">
    <source>
        <dbReference type="Proteomes" id="UP000308768"/>
    </source>
</evidence>
<dbReference type="PANTHER" id="PTHR46243">
    <property type="entry name" value="BIS(5'-ADENOSYL)-TRIPHOSPHATASE"/>
    <property type="match status" value="1"/>
</dbReference>
<feature type="site" description="Important for induction of apoptosis" evidence="5">
    <location>
        <position position="121"/>
    </location>
</feature>
<dbReference type="PROSITE" id="PS51084">
    <property type="entry name" value="HIT_2"/>
    <property type="match status" value="1"/>
</dbReference>
<dbReference type="AlphaFoldDB" id="A0A4U0W2P3"/>
<dbReference type="EC" id="3.6.1.29" evidence="7"/>
<comment type="cofactor">
    <cofactor evidence="7">
        <name>Mn(2+)</name>
        <dbReference type="ChEBI" id="CHEBI:29035"/>
    </cofactor>
</comment>
<feature type="compositionally biased region" description="Basic and acidic residues" evidence="8">
    <location>
        <begin position="150"/>
        <end position="188"/>
    </location>
</feature>
<feature type="binding site" evidence="4">
    <location>
        <position position="105"/>
    </location>
    <ligand>
        <name>substrate</name>
    </ligand>
</feature>
<protein>
    <recommendedName>
        <fullName evidence="7">Bis(5'-adenosyl)-triphosphatase</fullName>
        <ecNumber evidence="7">3.6.1.29</ecNumber>
    </recommendedName>
</protein>
<feature type="short sequence motif" description="Histidine triad motif" evidence="6">
    <location>
        <begin position="101"/>
        <end position="105"/>
    </location>
</feature>
<dbReference type="Gene3D" id="3.30.428.10">
    <property type="entry name" value="HIT-like"/>
    <property type="match status" value="1"/>
</dbReference>
<dbReference type="STRING" id="331657.A0A4U0W2P3"/>
<evidence type="ECO:0000256" key="8">
    <source>
        <dbReference type="SAM" id="MobiDB-lite"/>
    </source>
</evidence>
<dbReference type="InterPro" id="IPR036265">
    <property type="entry name" value="HIT-like_sf"/>
</dbReference>
<gene>
    <name evidence="10" type="ORF">B0A49_08929</name>
</gene>
<feature type="binding site" evidence="4">
    <location>
        <begin position="96"/>
        <end position="99"/>
    </location>
    <ligand>
        <name>substrate</name>
    </ligand>
</feature>
<organism evidence="10 11">
    <name type="scientific">Cryomyces minteri</name>
    <dbReference type="NCBI Taxonomy" id="331657"/>
    <lineage>
        <taxon>Eukaryota</taxon>
        <taxon>Fungi</taxon>
        <taxon>Dikarya</taxon>
        <taxon>Ascomycota</taxon>
        <taxon>Pezizomycotina</taxon>
        <taxon>Dothideomycetes</taxon>
        <taxon>Dothideomycetes incertae sedis</taxon>
        <taxon>Cryomyces</taxon>
    </lineage>
</organism>
<dbReference type="FunFam" id="3.30.428.10:FF:000011">
    <property type="entry name" value="Fragile histidine triad"/>
    <property type="match status" value="1"/>
</dbReference>
<accession>A0A4U0W2P3</accession>